<dbReference type="Gene3D" id="3.30.830.10">
    <property type="entry name" value="Metalloenzyme, LuxS/M16 peptidase-like"/>
    <property type="match status" value="3"/>
</dbReference>
<dbReference type="InterPro" id="IPR007863">
    <property type="entry name" value="Peptidase_M16_C"/>
</dbReference>
<gene>
    <name evidence="5" type="ORF">SPRI_3758</name>
</gene>
<dbReference type="InterPro" id="IPR011249">
    <property type="entry name" value="Metalloenz_LuxS/M16"/>
</dbReference>
<feature type="region of interest" description="Disordered" evidence="2">
    <location>
        <begin position="642"/>
        <end position="663"/>
    </location>
</feature>
<dbReference type="SUPFAM" id="SSF63411">
    <property type="entry name" value="LuxS/MPP-like metallohydrolase"/>
    <property type="match status" value="3"/>
</dbReference>
<feature type="region of interest" description="Disordered" evidence="2">
    <location>
        <begin position="421"/>
        <end position="469"/>
    </location>
</feature>
<evidence type="ECO:0000256" key="2">
    <source>
        <dbReference type="SAM" id="MobiDB-lite"/>
    </source>
</evidence>
<evidence type="ECO:0000313" key="5">
    <source>
        <dbReference type="EMBL" id="ALC22064.1"/>
    </source>
</evidence>
<dbReference type="GO" id="GO:0046872">
    <property type="term" value="F:metal ion binding"/>
    <property type="evidence" value="ECO:0007669"/>
    <property type="project" value="InterPro"/>
</dbReference>
<dbReference type="InterPro" id="IPR050361">
    <property type="entry name" value="MPP/UQCRC_Complex"/>
</dbReference>
<dbReference type="PANTHER" id="PTHR11851">
    <property type="entry name" value="METALLOPROTEASE"/>
    <property type="match status" value="1"/>
</dbReference>
<dbReference type="PANTHER" id="PTHR11851:SF49">
    <property type="entry name" value="MITOCHONDRIAL-PROCESSING PEPTIDASE SUBUNIT ALPHA"/>
    <property type="match status" value="1"/>
</dbReference>
<organism evidence="5">
    <name type="scientific">Streptomyces pristinaespiralis</name>
    <dbReference type="NCBI Taxonomy" id="38300"/>
    <lineage>
        <taxon>Bacteria</taxon>
        <taxon>Bacillati</taxon>
        <taxon>Actinomycetota</taxon>
        <taxon>Actinomycetes</taxon>
        <taxon>Kitasatosporales</taxon>
        <taxon>Streptomycetaceae</taxon>
        <taxon>Streptomyces</taxon>
    </lineage>
</organism>
<evidence type="ECO:0000259" key="3">
    <source>
        <dbReference type="Pfam" id="PF00675"/>
    </source>
</evidence>
<comment type="similarity">
    <text evidence="1">Belongs to the peptidase M16 family.</text>
</comment>
<feature type="domain" description="Peptidase M16 C-terminal" evidence="4">
    <location>
        <begin position="178"/>
        <end position="282"/>
    </location>
</feature>
<feature type="domain" description="Peptidase M16 N-terminal" evidence="3">
    <location>
        <begin position="21"/>
        <end position="137"/>
    </location>
</feature>
<accession>A0A0M4DCP5</accession>
<dbReference type="Pfam" id="PF05193">
    <property type="entry name" value="Peptidase_M16_C"/>
    <property type="match status" value="2"/>
</dbReference>
<feature type="compositionally biased region" description="Pro residues" evidence="2">
    <location>
        <begin position="454"/>
        <end position="464"/>
    </location>
</feature>
<protein>
    <submittedName>
        <fullName evidence="5">Peptidase M16 domain-containing protein</fullName>
    </submittedName>
</protein>
<evidence type="ECO:0000259" key="4">
    <source>
        <dbReference type="Pfam" id="PF05193"/>
    </source>
</evidence>
<dbReference type="Pfam" id="PF00675">
    <property type="entry name" value="Peptidase_M16"/>
    <property type="match status" value="1"/>
</dbReference>
<name>A0A0M4DCP5_STRPR</name>
<reference evidence="5 6" key="1">
    <citation type="submission" date="2015-08" db="EMBL/GenBank/DDBJ databases">
        <title>Genome sequence of the pristinamycin over-producing bacterium Streptomyces pristinaespiralis HCCB10218.</title>
        <authorList>
            <person name="Tian J."/>
            <person name="Yang J."/>
            <person name="Li L."/>
            <person name="Ruan L."/>
            <person name="Wei W."/>
            <person name="Zheng G."/>
            <person name="Wei Z."/>
            <person name="Yang S."/>
            <person name="Ge M."/>
            <person name="Jiang W."/>
            <person name="Lu Y."/>
        </authorList>
    </citation>
    <scope>NUCLEOTIDE SEQUENCE [LARGE SCALE GENOMIC DNA]</scope>
    <source>
        <strain evidence="5 6">HCCB 10218</strain>
    </source>
</reference>
<dbReference type="KEGG" id="spri:SPRI_3758"/>
<dbReference type="RefSeq" id="WP_005314903.1">
    <property type="nucleotide sequence ID" value="NZ_CP011340.1"/>
</dbReference>
<proteinExistence type="inferred from homology"/>
<dbReference type="OrthoDB" id="9811314at2"/>
<evidence type="ECO:0000313" key="6">
    <source>
        <dbReference type="Proteomes" id="UP000060513"/>
    </source>
</evidence>
<dbReference type="AlphaFoldDB" id="A0A0M4DCP5"/>
<feature type="domain" description="Peptidase M16 C-terminal" evidence="4">
    <location>
        <begin position="612"/>
        <end position="769"/>
    </location>
</feature>
<dbReference type="OMA" id="AHYRPEN"/>
<dbReference type="STRING" id="38300.SPRI_3758"/>
<dbReference type="EMBL" id="CP011340">
    <property type="protein sequence ID" value="ALC22064.1"/>
    <property type="molecule type" value="Genomic_DNA"/>
</dbReference>
<sequence length="839" mass="89101">MTLPAPVAAGLDRFTLPNGLRVLLQHQPGIPRAAVSVHYGVGFRSEPPGREGFAHLFEHLMFRGSASLPGGRFYDHVHRLGSRANGTTHQDYTDYYQVAPAEALEQALFAEADRMRAPLFTEHHLAEQLAGVADEIHGATTDRPYGGLPWPLLPGVLFGRHANAHDGYGDPAALARTTIADCEEFFTAHYAPGNAVLTVVGAAEPDATRALIERHFGGIPARPHPLPPTLHEPLLTADRWARYQEPGVSATVLALGHRLPDPETDLPGYLAHAVLAALLNRHGAAALGLPSAAASCGFFGPLDARDPDPLVVTAVLPNGRSPEDVVGAITDRLRTWAEDPGLDDAVPRAARLMAVEHERAHGDIETRSRALGRLESLFGRAELLEEISGLIREVRTDQVADAARSLAQQPKAVLVIEPGARRTRPVPARPQPFRPSSTAAGGSAEGAGAFPRPGALPVPGPGGPLAPGRLPSRAVELAGGARAVAVADRRSPLVELRWRVPLGRAGWRSPAAARERLRAGARHTRAAARAEDFGGSFAIAADGEWIDVFGHAPAGRAVDWLRVLADLAPALGAEWSPLDRQGTPAPPRTPEEELDDRVRAELIEHAAVGAGTLIAVGALDPDTLVAQAADVLVPWTAEWEQSAPAPETARPPHAPYDGPPRELHTVDGTHVRLLLSVTERPVTGAADEAARFLATAAMGGFFGGRLAERFADRTVAGFEMYTGRDTVCGLPRAFLRGRVPADAVEEAWDGIRAEADRLAAEPFTEQELRPVRDFCAAQLLAAFDSPAARADLLRRTVSAGGDAELPLLLPGLLRAVAAEDVSRAAGRLFLPRAVPAAAH</sequence>
<dbReference type="Proteomes" id="UP000060513">
    <property type="component" value="Chromosome"/>
</dbReference>
<dbReference type="InterPro" id="IPR011765">
    <property type="entry name" value="Pept_M16_N"/>
</dbReference>
<evidence type="ECO:0000256" key="1">
    <source>
        <dbReference type="ARBA" id="ARBA00007261"/>
    </source>
</evidence>
<feature type="compositionally biased region" description="Low complexity" evidence="2">
    <location>
        <begin position="436"/>
        <end position="453"/>
    </location>
</feature>
<dbReference type="PATRIC" id="fig|38300.4.peg.3943"/>
<dbReference type="GeneID" id="97235216"/>